<feature type="transmembrane region" description="Helical" evidence="6">
    <location>
        <begin position="471"/>
        <end position="496"/>
    </location>
</feature>
<feature type="transmembrane region" description="Helical" evidence="6">
    <location>
        <begin position="181"/>
        <end position="201"/>
    </location>
</feature>
<sequence length="576" mass="61811">MMMNLLDLPRGYDAARRRYITRRRPRHALRLWLHCTSHLSDSTSDPLDSMADPEKQAVPEKQAIPEKMSVPEKTAPMVPEKATPRDTSPESAPSTTDAPLWPAEKLSLPREALLVAVVCMAQFCTQSAYMGTLVLLRKIGAEFGVAEPSRLAWLIGGYSLTVGTLILFSGRLGDIFGYKRLLVVGFAWFSLWSMVAGLSAYSNYTLAVFSRVLQGVGPAICLPNALAIFGVAYPPGHRKAMVFAFFGAVAPIGGVIGGAVASVLDLVWWPWALWVMAMWLAVLAGIATFAVPELPSNGPLPTSWRGWVEALDLHGAAVGVLALVLFNFAFTQSPIAGWTSPVILVPLVAGLLLFVAFVFIEFRISPRPLLPFDAVNADVGFVLAAVACGWASFGVWTLYLVQILQDIRGLSPLLTIAWFSPVTVSGAMAAVITGKLLGPWGVRPAVVMMLALTFFTIGIVLTASAPSHQIYWAQLFVSMVVMPFGMDMSFPAATLILSDAVAKEHQGIGASLVNTVVNYGIALGVGFAGTVEIHVHGDSAETGYRGAMWMGVGLAGLGMGISAVFLGRDHLLERKR</sequence>
<evidence type="ECO:0000256" key="3">
    <source>
        <dbReference type="ARBA" id="ARBA00022989"/>
    </source>
</evidence>
<dbReference type="InterPro" id="IPR036259">
    <property type="entry name" value="MFS_trans_sf"/>
</dbReference>
<name>A0A8K0T8N4_9PEZI</name>
<dbReference type="GO" id="GO:0016020">
    <property type="term" value="C:membrane"/>
    <property type="evidence" value="ECO:0007669"/>
    <property type="project" value="UniProtKB-SubCell"/>
</dbReference>
<dbReference type="InterPro" id="IPR020846">
    <property type="entry name" value="MFS_dom"/>
</dbReference>
<dbReference type="GO" id="GO:0022857">
    <property type="term" value="F:transmembrane transporter activity"/>
    <property type="evidence" value="ECO:0007669"/>
    <property type="project" value="InterPro"/>
</dbReference>
<evidence type="ECO:0000256" key="5">
    <source>
        <dbReference type="SAM" id="MobiDB-lite"/>
    </source>
</evidence>
<feature type="transmembrane region" description="Helical" evidence="6">
    <location>
        <begin position="445"/>
        <end position="465"/>
    </location>
</feature>
<feature type="transmembrane region" description="Helical" evidence="6">
    <location>
        <begin position="213"/>
        <end position="233"/>
    </location>
</feature>
<dbReference type="PANTHER" id="PTHR42718">
    <property type="entry name" value="MAJOR FACILITATOR SUPERFAMILY MULTIDRUG TRANSPORTER MFSC"/>
    <property type="match status" value="1"/>
</dbReference>
<keyword evidence="2 6" id="KW-0812">Transmembrane</keyword>
<dbReference type="InterPro" id="IPR011701">
    <property type="entry name" value="MFS"/>
</dbReference>
<evidence type="ECO:0000259" key="7">
    <source>
        <dbReference type="PROSITE" id="PS50850"/>
    </source>
</evidence>
<organism evidence="8 9">
    <name type="scientific">Plectosphaerella cucumerina</name>
    <dbReference type="NCBI Taxonomy" id="40658"/>
    <lineage>
        <taxon>Eukaryota</taxon>
        <taxon>Fungi</taxon>
        <taxon>Dikarya</taxon>
        <taxon>Ascomycota</taxon>
        <taxon>Pezizomycotina</taxon>
        <taxon>Sordariomycetes</taxon>
        <taxon>Hypocreomycetidae</taxon>
        <taxon>Glomerellales</taxon>
        <taxon>Plectosphaerellaceae</taxon>
        <taxon>Plectosphaerella</taxon>
    </lineage>
</organism>
<feature type="region of interest" description="Disordered" evidence="5">
    <location>
        <begin position="40"/>
        <end position="100"/>
    </location>
</feature>
<feature type="domain" description="Major facilitator superfamily (MFS) profile" evidence="7">
    <location>
        <begin position="112"/>
        <end position="570"/>
    </location>
</feature>
<evidence type="ECO:0000256" key="2">
    <source>
        <dbReference type="ARBA" id="ARBA00022692"/>
    </source>
</evidence>
<dbReference type="CDD" id="cd17476">
    <property type="entry name" value="MFS_Amf1_MDR_like"/>
    <property type="match status" value="1"/>
</dbReference>
<feature type="transmembrane region" description="Helical" evidence="6">
    <location>
        <begin position="311"/>
        <end position="330"/>
    </location>
</feature>
<feature type="transmembrane region" description="Helical" evidence="6">
    <location>
        <begin position="381"/>
        <end position="401"/>
    </location>
</feature>
<keyword evidence="4 6" id="KW-0472">Membrane</keyword>
<dbReference type="Gene3D" id="1.20.1250.20">
    <property type="entry name" value="MFS general substrate transporter like domains"/>
    <property type="match status" value="1"/>
</dbReference>
<accession>A0A8K0T8N4</accession>
<keyword evidence="3 6" id="KW-1133">Transmembrane helix</keyword>
<feature type="transmembrane region" description="Helical" evidence="6">
    <location>
        <begin position="240"/>
        <end position="262"/>
    </location>
</feature>
<dbReference type="OrthoDB" id="2428527at2759"/>
<keyword evidence="9" id="KW-1185">Reference proteome</keyword>
<feature type="transmembrane region" description="Helical" evidence="6">
    <location>
        <begin position="508"/>
        <end position="527"/>
    </location>
</feature>
<feature type="transmembrane region" description="Helical" evidence="6">
    <location>
        <begin position="413"/>
        <end position="433"/>
    </location>
</feature>
<dbReference type="Pfam" id="PF07690">
    <property type="entry name" value="MFS_1"/>
    <property type="match status" value="1"/>
</dbReference>
<evidence type="ECO:0000256" key="1">
    <source>
        <dbReference type="ARBA" id="ARBA00004141"/>
    </source>
</evidence>
<protein>
    <submittedName>
        <fullName evidence="8">Major facilitator superfamily transporter</fullName>
    </submittedName>
</protein>
<reference evidence="8" key="1">
    <citation type="journal article" date="2021" name="Nat. Commun.">
        <title>Genetic determinants of endophytism in the Arabidopsis root mycobiome.</title>
        <authorList>
            <person name="Mesny F."/>
            <person name="Miyauchi S."/>
            <person name="Thiergart T."/>
            <person name="Pickel B."/>
            <person name="Atanasova L."/>
            <person name="Karlsson M."/>
            <person name="Huettel B."/>
            <person name="Barry K.W."/>
            <person name="Haridas S."/>
            <person name="Chen C."/>
            <person name="Bauer D."/>
            <person name="Andreopoulos W."/>
            <person name="Pangilinan J."/>
            <person name="LaButti K."/>
            <person name="Riley R."/>
            <person name="Lipzen A."/>
            <person name="Clum A."/>
            <person name="Drula E."/>
            <person name="Henrissat B."/>
            <person name="Kohler A."/>
            <person name="Grigoriev I.V."/>
            <person name="Martin F.M."/>
            <person name="Hacquard S."/>
        </authorList>
    </citation>
    <scope>NUCLEOTIDE SEQUENCE</scope>
    <source>
        <strain evidence="8">MPI-CAGE-AT-0016</strain>
    </source>
</reference>
<feature type="transmembrane region" description="Helical" evidence="6">
    <location>
        <begin position="112"/>
        <end position="131"/>
    </location>
</feature>
<evidence type="ECO:0000256" key="6">
    <source>
        <dbReference type="SAM" id="Phobius"/>
    </source>
</evidence>
<dbReference type="PROSITE" id="PS50850">
    <property type="entry name" value="MFS"/>
    <property type="match status" value="1"/>
</dbReference>
<proteinExistence type="predicted"/>
<dbReference type="PANTHER" id="PTHR42718:SF1">
    <property type="entry name" value="LOW AFFINITY AMMONIUM TRANSPORTER"/>
    <property type="match status" value="1"/>
</dbReference>
<feature type="transmembrane region" description="Helical" evidence="6">
    <location>
        <begin position="268"/>
        <end position="291"/>
    </location>
</feature>
<feature type="transmembrane region" description="Helical" evidence="6">
    <location>
        <begin position="151"/>
        <end position="169"/>
    </location>
</feature>
<dbReference type="Gene3D" id="1.20.1720.10">
    <property type="entry name" value="Multidrug resistance protein D"/>
    <property type="match status" value="1"/>
</dbReference>
<evidence type="ECO:0000256" key="4">
    <source>
        <dbReference type="ARBA" id="ARBA00023136"/>
    </source>
</evidence>
<dbReference type="SUPFAM" id="SSF103473">
    <property type="entry name" value="MFS general substrate transporter"/>
    <property type="match status" value="1"/>
</dbReference>
<dbReference type="Proteomes" id="UP000813385">
    <property type="component" value="Unassembled WGS sequence"/>
</dbReference>
<dbReference type="AlphaFoldDB" id="A0A8K0T8N4"/>
<evidence type="ECO:0000313" key="8">
    <source>
        <dbReference type="EMBL" id="KAH7353365.1"/>
    </source>
</evidence>
<evidence type="ECO:0000313" key="9">
    <source>
        <dbReference type="Proteomes" id="UP000813385"/>
    </source>
</evidence>
<feature type="transmembrane region" description="Helical" evidence="6">
    <location>
        <begin position="342"/>
        <end position="360"/>
    </location>
</feature>
<comment type="caution">
    <text evidence="8">The sequence shown here is derived from an EMBL/GenBank/DDBJ whole genome shotgun (WGS) entry which is preliminary data.</text>
</comment>
<dbReference type="EMBL" id="JAGPXD010000005">
    <property type="protein sequence ID" value="KAH7353365.1"/>
    <property type="molecule type" value="Genomic_DNA"/>
</dbReference>
<feature type="transmembrane region" description="Helical" evidence="6">
    <location>
        <begin position="547"/>
        <end position="566"/>
    </location>
</feature>
<gene>
    <name evidence="8" type="ORF">B0T11DRAFT_286701</name>
</gene>
<comment type="subcellular location">
    <subcellularLocation>
        <location evidence="1">Membrane</location>
        <topology evidence="1">Multi-pass membrane protein</topology>
    </subcellularLocation>
</comment>